<keyword evidence="5" id="KW-0862">Zinc</keyword>
<dbReference type="AlphaFoldDB" id="A0A9Q1GNI9"/>
<dbReference type="PROSITE" id="PS50089">
    <property type="entry name" value="ZF_RING_2"/>
    <property type="match status" value="1"/>
</dbReference>
<dbReference type="SUPFAM" id="SSF57850">
    <property type="entry name" value="RING/U-box"/>
    <property type="match status" value="1"/>
</dbReference>
<organism evidence="9 10">
    <name type="scientific">Carnegiea gigantea</name>
    <dbReference type="NCBI Taxonomy" id="171969"/>
    <lineage>
        <taxon>Eukaryota</taxon>
        <taxon>Viridiplantae</taxon>
        <taxon>Streptophyta</taxon>
        <taxon>Embryophyta</taxon>
        <taxon>Tracheophyta</taxon>
        <taxon>Spermatophyta</taxon>
        <taxon>Magnoliopsida</taxon>
        <taxon>eudicotyledons</taxon>
        <taxon>Gunneridae</taxon>
        <taxon>Pentapetalae</taxon>
        <taxon>Caryophyllales</taxon>
        <taxon>Cactineae</taxon>
        <taxon>Cactaceae</taxon>
        <taxon>Cactoideae</taxon>
        <taxon>Echinocereeae</taxon>
        <taxon>Carnegiea</taxon>
    </lineage>
</organism>
<dbReference type="InterPro" id="IPR001841">
    <property type="entry name" value="Znf_RING"/>
</dbReference>
<evidence type="ECO:0000313" key="9">
    <source>
        <dbReference type="EMBL" id="KAJ8424001.1"/>
    </source>
</evidence>
<comment type="caution">
    <text evidence="9">The sequence shown here is derived from an EMBL/GenBank/DDBJ whole genome shotgun (WGS) entry which is preliminary data.</text>
</comment>
<keyword evidence="10" id="KW-1185">Reference proteome</keyword>
<name>A0A9Q1GNI9_9CARY</name>
<dbReference type="GO" id="GO:0008270">
    <property type="term" value="F:zinc ion binding"/>
    <property type="evidence" value="ECO:0007669"/>
    <property type="project" value="UniProtKB-KW"/>
</dbReference>
<dbReference type="InterPro" id="IPR013083">
    <property type="entry name" value="Znf_RING/FYVE/PHD"/>
</dbReference>
<dbReference type="Proteomes" id="UP001153076">
    <property type="component" value="Unassembled WGS sequence"/>
</dbReference>
<evidence type="ECO:0000256" key="2">
    <source>
        <dbReference type="ARBA" id="ARBA00012483"/>
    </source>
</evidence>
<evidence type="ECO:0000256" key="3">
    <source>
        <dbReference type="ARBA" id="ARBA00022723"/>
    </source>
</evidence>
<dbReference type="SMART" id="SM00184">
    <property type="entry name" value="RING"/>
    <property type="match status" value="1"/>
</dbReference>
<dbReference type="OrthoDB" id="8062037at2759"/>
<feature type="domain" description="RING-type" evidence="8">
    <location>
        <begin position="205"/>
        <end position="246"/>
    </location>
</feature>
<reference evidence="9" key="1">
    <citation type="submission" date="2022-04" db="EMBL/GenBank/DDBJ databases">
        <title>Carnegiea gigantea Genome sequencing and assembly v2.</title>
        <authorList>
            <person name="Copetti D."/>
            <person name="Sanderson M.J."/>
            <person name="Burquez A."/>
            <person name="Wojciechowski M.F."/>
        </authorList>
    </citation>
    <scope>NUCLEOTIDE SEQUENCE</scope>
    <source>
        <strain evidence="9">SGP5-SGP5p</strain>
        <tissue evidence="9">Aerial part</tissue>
    </source>
</reference>
<dbReference type="GO" id="GO:0016567">
    <property type="term" value="P:protein ubiquitination"/>
    <property type="evidence" value="ECO:0007669"/>
    <property type="project" value="TreeGrafter"/>
</dbReference>
<protein>
    <recommendedName>
        <fullName evidence="2">RING-type E3 ubiquitin transferase</fullName>
        <ecNumber evidence="2">2.3.2.27</ecNumber>
    </recommendedName>
</protein>
<evidence type="ECO:0000256" key="4">
    <source>
        <dbReference type="ARBA" id="ARBA00022771"/>
    </source>
</evidence>
<proteinExistence type="predicted"/>
<sequence>MADSESPSPSSAADLTSSATSASSASSSLSPPPPSLSLLHPTMAVATTPRLVASYSRSSTSLPRWRVRTKRLPHPLLLCLVPLTLTNLLALTLSSSATRLTDGTMTITMGMKIMRRGRMMMMEKQLSVLRSKANQKKNKNKTNKRKRRTFGDAPEMLLRDFANRARSDGQNQILEGKSGAPPTAKSAVESLRVVEIKSEEESYVCAVCKDAVNVGDFVKGMPCGHGYHGACIILWLGARNSCPVCRFELSMHDSKYEEKRERVGEGRCSIGSTAMTGKARMVDWGIKIARFINKGDSMELAQPGGLEDDELREFVAWELKWFAKDDSERDFEPD</sequence>
<dbReference type="GO" id="GO:0061630">
    <property type="term" value="F:ubiquitin protein ligase activity"/>
    <property type="evidence" value="ECO:0007669"/>
    <property type="project" value="UniProtKB-EC"/>
</dbReference>
<dbReference type="Pfam" id="PF13639">
    <property type="entry name" value="zf-RING_2"/>
    <property type="match status" value="1"/>
</dbReference>
<accession>A0A9Q1GNI9</accession>
<evidence type="ECO:0000256" key="7">
    <source>
        <dbReference type="SAM" id="MobiDB-lite"/>
    </source>
</evidence>
<dbReference type="GO" id="GO:0005737">
    <property type="term" value="C:cytoplasm"/>
    <property type="evidence" value="ECO:0007669"/>
    <property type="project" value="TreeGrafter"/>
</dbReference>
<evidence type="ECO:0000256" key="5">
    <source>
        <dbReference type="ARBA" id="ARBA00022833"/>
    </source>
</evidence>
<feature type="region of interest" description="Disordered" evidence="7">
    <location>
        <begin position="1"/>
        <end position="35"/>
    </location>
</feature>
<dbReference type="Gene3D" id="3.30.40.10">
    <property type="entry name" value="Zinc/RING finger domain, C3HC4 (zinc finger)"/>
    <property type="match status" value="1"/>
</dbReference>
<comment type="catalytic activity">
    <reaction evidence="1">
        <text>S-ubiquitinyl-[E2 ubiquitin-conjugating enzyme]-L-cysteine + [acceptor protein]-L-lysine = [E2 ubiquitin-conjugating enzyme]-L-cysteine + N(6)-ubiquitinyl-[acceptor protein]-L-lysine.</text>
        <dbReference type="EC" id="2.3.2.27"/>
    </reaction>
</comment>
<keyword evidence="4 6" id="KW-0863">Zinc-finger</keyword>
<evidence type="ECO:0000259" key="8">
    <source>
        <dbReference type="PROSITE" id="PS50089"/>
    </source>
</evidence>
<dbReference type="PANTHER" id="PTHR15710">
    <property type="entry name" value="E3 UBIQUITIN-PROTEIN LIGASE PRAJA"/>
    <property type="match status" value="1"/>
</dbReference>
<feature type="compositionally biased region" description="Low complexity" evidence="7">
    <location>
        <begin position="1"/>
        <end position="29"/>
    </location>
</feature>
<evidence type="ECO:0000256" key="1">
    <source>
        <dbReference type="ARBA" id="ARBA00000900"/>
    </source>
</evidence>
<dbReference type="EMBL" id="JAKOGI010001806">
    <property type="protein sequence ID" value="KAJ8424001.1"/>
    <property type="molecule type" value="Genomic_DNA"/>
</dbReference>
<keyword evidence="3" id="KW-0479">Metal-binding</keyword>
<dbReference type="PANTHER" id="PTHR15710:SF108">
    <property type="entry name" value="OS03G0286100 PROTEIN"/>
    <property type="match status" value="1"/>
</dbReference>
<evidence type="ECO:0000256" key="6">
    <source>
        <dbReference type="PROSITE-ProRule" id="PRU00175"/>
    </source>
</evidence>
<evidence type="ECO:0000313" key="10">
    <source>
        <dbReference type="Proteomes" id="UP001153076"/>
    </source>
</evidence>
<gene>
    <name evidence="9" type="ORF">Cgig2_001620</name>
</gene>
<dbReference type="EC" id="2.3.2.27" evidence="2"/>